<sequence length="107" mass="12212">MYSKNEMGTIDKSSNENSEKIRIVKRLKIRIRDSGNESNSDTAEDSEMDLSSADSEIDRETDLNKISNISEPTRKASSFDHSQRLSSIKIHKLIRIVTNRKSKTPQK</sequence>
<evidence type="ECO:0000313" key="2">
    <source>
        <dbReference type="EMBL" id="KAF7399060.1"/>
    </source>
</evidence>
<evidence type="ECO:0000313" key="3">
    <source>
        <dbReference type="Proteomes" id="UP000614350"/>
    </source>
</evidence>
<reference evidence="2" key="1">
    <citation type="journal article" date="2020" name="G3 (Bethesda)">
        <title>High-Quality Assemblies for Three Invasive Social Wasps from the &lt;i&gt;Vespula&lt;/i&gt; Genus.</title>
        <authorList>
            <person name="Harrop T.W.R."/>
            <person name="Guhlin J."/>
            <person name="McLaughlin G.M."/>
            <person name="Permina E."/>
            <person name="Stockwell P."/>
            <person name="Gilligan J."/>
            <person name="Le Lec M.F."/>
            <person name="Gruber M.A.M."/>
            <person name="Quinn O."/>
            <person name="Lovegrove M."/>
            <person name="Duncan E.J."/>
            <person name="Remnant E.J."/>
            <person name="Van Eeckhoven J."/>
            <person name="Graham B."/>
            <person name="Knapp R.A."/>
            <person name="Langford K.W."/>
            <person name="Kronenberg Z."/>
            <person name="Press M.O."/>
            <person name="Eacker S.M."/>
            <person name="Wilson-Rankin E.E."/>
            <person name="Purcell J."/>
            <person name="Lester P.J."/>
            <person name="Dearden P.K."/>
        </authorList>
    </citation>
    <scope>NUCLEOTIDE SEQUENCE</scope>
    <source>
        <strain evidence="2">Marl-1</strain>
    </source>
</reference>
<evidence type="ECO:0000256" key="1">
    <source>
        <dbReference type="SAM" id="MobiDB-lite"/>
    </source>
</evidence>
<keyword evidence="3" id="KW-1185">Reference proteome</keyword>
<feature type="compositionally biased region" description="Basic and acidic residues" evidence="1">
    <location>
        <begin position="72"/>
        <end position="83"/>
    </location>
</feature>
<feature type="compositionally biased region" description="Basic and acidic residues" evidence="1">
    <location>
        <begin position="13"/>
        <end position="22"/>
    </location>
</feature>
<dbReference type="AlphaFoldDB" id="A0A834N6V8"/>
<dbReference type="Proteomes" id="UP000614350">
    <property type="component" value="Unassembled WGS sequence"/>
</dbReference>
<proteinExistence type="predicted"/>
<feature type="region of interest" description="Disordered" evidence="1">
    <location>
        <begin position="1"/>
        <end position="83"/>
    </location>
</feature>
<name>A0A834N6V8_VESVU</name>
<organism evidence="2 3">
    <name type="scientific">Vespula vulgaris</name>
    <name type="common">Yellow jacket</name>
    <name type="synonym">Wasp</name>
    <dbReference type="NCBI Taxonomy" id="7454"/>
    <lineage>
        <taxon>Eukaryota</taxon>
        <taxon>Metazoa</taxon>
        <taxon>Ecdysozoa</taxon>
        <taxon>Arthropoda</taxon>
        <taxon>Hexapoda</taxon>
        <taxon>Insecta</taxon>
        <taxon>Pterygota</taxon>
        <taxon>Neoptera</taxon>
        <taxon>Endopterygota</taxon>
        <taxon>Hymenoptera</taxon>
        <taxon>Apocrita</taxon>
        <taxon>Aculeata</taxon>
        <taxon>Vespoidea</taxon>
        <taxon>Vespidae</taxon>
        <taxon>Vespinae</taxon>
        <taxon>Vespula</taxon>
    </lineage>
</organism>
<comment type="caution">
    <text evidence="2">The sequence shown here is derived from an EMBL/GenBank/DDBJ whole genome shotgun (WGS) entry which is preliminary data.</text>
</comment>
<gene>
    <name evidence="2" type="ORF">HZH66_006957</name>
</gene>
<accession>A0A834N6V8</accession>
<dbReference type="EMBL" id="JACSEA010000006">
    <property type="protein sequence ID" value="KAF7399060.1"/>
    <property type="molecule type" value="Genomic_DNA"/>
</dbReference>
<protein>
    <submittedName>
        <fullName evidence="2">Uncharacterized protein</fullName>
    </submittedName>
</protein>